<keyword evidence="6 7" id="KW-0961">Cell wall biogenesis/degradation</keyword>
<dbReference type="SUPFAM" id="SSF141523">
    <property type="entry name" value="L,D-transpeptidase catalytic domain-like"/>
    <property type="match status" value="1"/>
</dbReference>
<dbReference type="InterPro" id="IPR045380">
    <property type="entry name" value="LD_TPept_scaffold_dom"/>
</dbReference>
<dbReference type="Proteomes" id="UP000615760">
    <property type="component" value="Unassembled WGS sequence"/>
</dbReference>
<accession>A0ABQ1K2U1</accession>
<evidence type="ECO:0000256" key="1">
    <source>
        <dbReference type="ARBA" id="ARBA00004752"/>
    </source>
</evidence>
<evidence type="ECO:0000256" key="7">
    <source>
        <dbReference type="PROSITE-ProRule" id="PRU01373"/>
    </source>
</evidence>
<feature type="domain" description="L,D-TPase catalytic" evidence="10">
    <location>
        <begin position="319"/>
        <end position="476"/>
    </location>
</feature>
<keyword evidence="3" id="KW-0808">Transferase</keyword>
<dbReference type="PROSITE" id="PS52029">
    <property type="entry name" value="LD_TPASE"/>
    <property type="match status" value="1"/>
</dbReference>
<protein>
    <submittedName>
        <fullName evidence="11">Peptidoglycan-binding protein</fullName>
    </submittedName>
</protein>
<evidence type="ECO:0000256" key="3">
    <source>
        <dbReference type="ARBA" id="ARBA00022679"/>
    </source>
</evidence>
<dbReference type="EMBL" id="BMJE01000005">
    <property type="protein sequence ID" value="GGB81450.1"/>
    <property type="molecule type" value="Genomic_DNA"/>
</dbReference>
<evidence type="ECO:0000256" key="4">
    <source>
        <dbReference type="ARBA" id="ARBA00022960"/>
    </source>
</evidence>
<keyword evidence="9" id="KW-0732">Signal</keyword>
<organism evidence="11 12">
    <name type="scientific">Flavobacterium suaedae</name>
    <dbReference type="NCBI Taxonomy" id="1767027"/>
    <lineage>
        <taxon>Bacteria</taxon>
        <taxon>Pseudomonadati</taxon>
        <taxon>Bacteroidota</taxon>
        <taxon>Flavobacteriia</taxon>
        <taxon>Flavobacteriales</taxon>
        <taxon>Flavobacteriaceae</taxon>
        <taxon>Flavobacterium</taxon>
    </lineage>
</organism>
<dbReference type="PANTHER" id="PTHR41533:SF2">
    <property type="entry name" value="BLR7131 PROTEIN"/>
    <property type="match status" value="1"/>
</dbReference>
<evidence type="ECO:0000256" key="5">
    <source>
        <dbReference type="ARBA" id="ARBA00022984"/>
    </source>
</evidence>
<dbReference type="SUPFAM" id="SSF47090">
    <property type="entry name" value="PGBD-like"/>
    <property type="match status" value="1"/>
</dbReference>
<dbReference type="Pfam" id="PF20142">
    <property type="entry name" value="Scaffold"/>
    <property type="match status" value="1"/>
</dbReference>
<reference evidence="12" key="1">
    <citation type="journal article" date="2019" name="Int. J. Syst. Evol. Microbiol.">
        <title>The Global Catalogue of Microorganisms (GCM) 10K type strain sequencing project: providing services to taxonomists for standard genome sequencing and annotation.</title>
        <authorList>
            <consortium name="The Broad Institute Genomics Platform"/>
            <consortium name="The Broad Institute Genome Sequencing Center for Infectious Disease"/>
            <person name="Wu L."/>
            <person name="Ma J."/>
        </authorList>
    </citation>
    <scope>NUCLEOTIDE SEQUENCE [LARGE SCALE GENOMIC DNA]</scope>
    <source>
        <strain evidence="12">CGMCC 1.15461</strain>
    </source>
</reference>
<comment type="pathway">
    <text evidence="1 7">Cell wall biogenesis; peptidoglycan biosynthesis.</text>
</comment>
<comment type="similarity">
    <text evidence="2">Belongs to the YkuD family.</text>
</comment>
<dbReference type="Pfam" id="PF03734">
    <property type="entry name" value="YkuD"/>
    <property type="match status" value="1"/>
</dbReference>
<keyword evidence="12" id="KW-1185">Reference proteome</keyword>
<dbReference type="InterPro" id="IPR036365">
    <property type="entry name" value="PGBD-like_sf"/>
</dbReference>
<dbReference type="PANTHER" id="PTHR41533">
    <property type="entry name" value="L,D-TRANSPEPTIDASE HI_1667-RELATED"/>
    <property type="match status" value="1"/>
</dbReference>
<dbReference type="PROSITE" id="PS51257">
    <property type="entry name" value="PROKAR_LIPOPROTEIN"/>
    <property type="match status" value="1"/>
</dbReference>
<feature type="active site" description="Nucleophile" evidence="7">
    <location>
        <position position="448"/>
    </location>
</feature>
<dbReference type="InterPro" id="IPR038063">
    <property type="entry name" value="Transpep_catalytic_dom"/>
</dbReference>
<dbReference type="Gene3D" id="2.40.440.10">
    <property type="entry name" value="L,D-transpeptidase catalytic domain-like"/>
    <property type="match status" value="1"/>
</dbReference>
<feature type="active site" description="Proton donor/acceptor" evidence="7">
    <location>
        <position position="429"/>
    </location>
</feature>
<feature type="chain" id="PRO_5046303428" evidence="9">
    <location>
        <begin position="24"/>
        <end position="528"/>
    </location>
</feature>
<keyword evidence="5 7" id="KW-0573">Peptidoglycan synthesis</keyword>
<dbReference type="CDD" id="cd16913">
    <property type="entry name" value="YkuD_like"/>
    <property type="match status" value="1"/>
</dbReference>
<evidence type="ECO:0000256" key="8">
    <source>
        <dbReference type="SAM" id="MobiDB-lite"/>
    </source>
</evidence>
<dbReference type="InterPro" id="IPR005490">
    <property type="entry name" value="LD_TPept_cat_dom"/>
</dbReference>
<proteinExistence type="inferred from homology"/>
<sequence length="528" mass="61429">MKKLKLSIILLCGLLAIATSSCKKDKSDPENLTSEDVHNHDGETIPLDSTAIDPFFEKYAKFKEFEPQVKELYKKHDYHYIWHDKKGIIEFAGVLFNRSTQLDEEGLPSELPYQQEFNNLFYSMDSNKPDITSELLISSMYFYFTKNVYEGVDPEKSKETGWYLPREKVSYVAYLDTLMRDPKLITKDQKEFYSQYYNLKKGLQKYRKIKRTGGWGTITLNEDAKSLKPGDTATAIAQVRTRLYKEGYLKKDSGKKIYDDDLIEAVNTYDKRHNYNIDSLITPKLVKELNIPVEERIKTISVNMERCRWITPKVDTYSEYIAVNIPSFRLHYFQDGKRELTSRVVVGKKLNKTVVFSGEMSYIAFSPYWNVPQSILKNEILPGLEKNPNYLVDRNMEWVGDRVRQKPGGRNSLGLVKFMFPNSNNIYLHDTPSKSLFNREERAFSHGCVRVEKARELAIAITKKHGDWSEEKVDKAMHSKSENIFTIEDKIPVYIAYFTAWADEEGNVAFYDDVYNKDGRLAKLLYKS</sequence>
<comment type="caution">
    <text evidence="11">The sequence shown here is derived from an EMBL/GenBank/DDBJ whole genome shotgun (WGS) entry which is preliminary data.</text>
</comment>
<gene>
    <name evidence="11" type="ORF">GCM10007424_21940</name>
</gene>
<dbReference type="InterPro" id="IPR052905">
    <property type="entry name" value="LD-transpeptidase_YkuD-like"/>
</dbReference>
<keyword evidence="4 7" id="KW-0133">Cell shape</keyword>
<evidence type="ECO:0000256" key="6">
    <source>
        <dbReference type="ARBA" id="ARBA00023316"/>
    </source>
</evidence>
<feature type="region of interest" description="Disordered" evidence="8">
    <location>
        <begin position="23"/>
        <end position="43"/>
    </location>
</feature>
<dbReference type="InterPro" id="IPR036366">
    <property type="entry name" value="PGBDSf"/>
</dbReference>
<evidence type="ECO:0000259" key="10">
    <source>
        <dbReference type="PROSITE" id="PS52029"/>
    </source>
</evidence>
<name>A0ABQ1K2U1_9FLAO</name>
<evidence type="ECO:0000256" key="2">
    <source>
        <dbReference type="ARBA" id="ARBA00005992"/>
    </source>
</evidence>
<evidence type="ECO:0000256" key="9">
    <source>
        <dbReference type="SAM" id="SignalP"/>
    </source>
</evidence>
<evidence type="ECO:0000313" key="11">
    <source>
        <dbReference type="EMBL" id="GGB81450.1"/>
    </source>
</evidence>
<dbReference type="RefSeq" id="WP_188621337.1">
    <property type="nucleotide sequence ID" value="NZ_BMJE01000005.1"/>
</dbReference>
<feature type="signal peptide" evidence="9">
    <location>
        <begin position="1"/>
        <end position="23"/>
    </location>
</feature>
<evidence type="ECO:0000313" key="12">
    <source>
        <dbReference type="Proteomes" id="UP000615760"/>
    </source>
</evidence>
<dbReference type="Gene3D" id="1.10.101.10">
    <property type="entry name" value="PGBD-like superfamily/PGBD"/>
    <property type="match status" value="1"/>
</dbReference>